<reference evidence="1 2" key="1">
    <citation type="submission" date="2016-08" db="EMBL/GenBank/DDBJ databases">
        <title>A Parts List for Fungal Cellulosomes Revealed by Comparative Genomics.</title>
        <authorList>
            <consortium name="DOE Joint Genome Institute"/>
            <person name="Haitjema C.H."/>
            <person name="Gilmore S.P."/>
            <person name="Henske J.K."/>
            <person name="Solomon K.V."/>
            <person name="De Groot R."/>
            <person name="Kuo A."/>
            <person name="Mondo S.J."/>
            <person name="Salamov A.A."/>
            <person name="Labutti K."/>
            <person name="Zhao Z."/>
            <person name="Chiniquy J."/>
            <person name="Barry K."/>
            <person name="Brewer H.M."/>
            <person name="Purvine S.O."/>
            <person name="Wright A.T."/>
            <person name="Boxma B."/>
            <person name="Van Alen T."/>
            <person name="Hackstein J.H."/>
            <person name="Baker S.E."/>
            <person name="Grigoriev I.V."/>
            <person name="O'Malley M.A."/>
        </authorList>
    </citation>
    <scope>NUCLEOTIDE SEQUENCE [LARGE SCALE GENOMIC DNA]</scope>
    <source>
        <strain evidence="1 2">G1</strain>
    </source>
</reference>
<accession>A0A1Y2EXX0</accession>
<gene>
    <name evidence="1" type="ORF">LY90DRAFT_501782</name>
</gene>
<name>A0A1Y2EXX0_9FUNG</name>
<evidence type="ECO:0000313" key="2">
    <source>
        <dbReference type="Proteomes" id="UP000193920"/>
    </source>
</evidence>
<protein>
    <submittedName>
        <fullName evidence="1">Uncharacterized protein</fullName>
    </submittedName>
</protein>
<dbReference type="AlphaFoldDB" id="A0A1Y2EXX0"/>
<keyword evidence="2" id="KW-1185">Reference proteome</keyword>
<evidence type="ECO:0000313" key="1">
    <source>
        <dbReference type="EMBL" id="ORY76462.1"/>
    </source>
</evidence>
<comment type="caution">
    <text evidence="1">The sequence shown here is derived from an EMBL/GenBank/DDBJ whole genome shotgun (WGS) entry which is preliminary data.</text>
</comment>
<dbReference type="EMBL" id="MCOG01000022">
    <property type="protein sequence ID" value="ORY76462.1"/>
    <property type="molecule type" value="Genomic_DNA"/>
</dbReference>
<sequence length="288" mass="32354">MEPSLSLMISEESDENTTLLKINQSEPDSTLDNIFKIDEDNINNNNNNNNNNKKYYVKNNLSLISNTIASNVNSNSKSSTLSIMNDIARTVNSMVNEINKTSNSDNENLQAKVDMISQLCVSYSTISEALTKANIQERPQLKEPIYEENSKSHKLMATQANKNIIKMLKTAKKETSDNKILPYDGKKDSSKNPSFIKLENPEYSLEPNEVYNSNEIVNLDFAGALDYCFNEISKNNFILKPIAKFVIKRTADKATKAMIKKIKSTSPLERTPEDHAVVNVLSQNGSEK</sequence>
<proteinExistence type="predicted"/>
<organism evidence="1 2">
    <name type="scientific">Neocallimastix californiae</name>
    <dbReference type="NCBI Taxonomy" id="1754190"/>
    <lineage>
        <taxon>Eukaryota</taxon>
        <taxon>Fungi</taxon>
        <taxon>Fungi incertae sedis</taxon>
        <taxon>Chytridiomycota</taxon>
        <taxon>Chytridiomycota incertae sedis</taxon>
        <taxon>Neocallimastigomycetes</taxon>
        <taxon>Neocallimastigales</taxon>
        <taxon>Neocallimastigaceae</taxon>
        <taxon>Neocallimastix</taxon>
    </lineage>
</organism>
<dbReference type="Proteomes" id="UP000193920">
    <property type="component" value="Unassembled WGS sequence"/>
</dbReference>